<feature type="domain" description="HhH-GPD" evidence="12">
    <location>
        <begin position="39"/>
        <end position="186"/>
    </location>
</feature>
<feature type="compositionally biased region" description="Basic and acidic residues" evidence="11">
    <location>
        <begin position="209"/>
        <end position="224"/>
    </location>
</feature>
<sequence>MTKKERAALAAELLEKEYPEVKCSLNYSNPLEMLIATQLSAQCTDARVNIVTEELFKRYKTARDYADADIEELQDYIRSAGFYKNKSKNIIACCKRLVEVYGGEVPDTMEDLLTLAGTGRKTANLVLGDIFGKPAVVVDTHCIRLSNRIGLTSSREPEKIEQELKKLVPPEKQLGLCHRFVYHGRAVCTARSPKCTECSVRPACKMTGVDKKFTEQPQKAEKKKTEKKKTEKKG</sequence>
<evidence type="ECO:0000256" key="1">
    <source>
        <dbReference type="ARBA" id="ARBA00008343"/>
    </source>
</evidence>
<keyword evidence="8 10" id="KW-0234">DNA repair</keyword>
<dbReference type="InterPro" id="IPR005759">
    <property type="entry name" value="Nth"/>
</dbReference>
<keyword evidence="3 10" id="KW-0479">Metal-binding</keyword>
<dbReference type="PANTHER" id="PTHR10359">
    <property type="entry name" value="A/G-SPECIFIC ADENINE GLYCOSYLASE/ENDONUCLEASE III"/>
    <property type="match status" value="1"/>
</dbReference>
<keyword evidence="4 10" id="KW-0227">DNA damage</keyword>
<evidence type="ECO:0000256" key="11">
    <source>
        <dbReference type="SAM" id="MobiDB-lite"/>
    </source>
</evidence>
<dbReference type="EC" id="4.2.99.18" evidence="10"/>
<protein>
    <recommendedName>
        <fullName evidence="10">Endonuclease III</fullName>
        <ecNumber evidence="10">4.2.99.18</ecNumber>
    </recommendedName>
    <alternativeName>
        <fullName evidence="10">DNA-(apurinic or apyrimidinic site) lyase</fullName>
    </alternativeName>
</protein>
<evidence type="ECO:0000256" key="10">
    <source>
        <dbReference type="HAMAP-Rule" id="MF_00942"/>
    </source>
</evidence>
<dbReference type="GO" id="GO:0140078">
    <property type="term" value="F:class I DNA-(apurinic or apyrimidinic site) endonuclease activity"/>
    <property type="evidence" value="ECO:0007669"/>
    <property type="project" value="UniProtKB-EC"/>
</dbReference>
<dbReference type="GO" id="GO:0006285">
    <property type="term" value="P:base-excision repair, AP site formation"/>
    <property type="evidence" value="ECO:0007669"/>
    <property type="project" value="TreeGrafter"/>
</dbReference>
<dbReference type="GO" id="GO:0051539">
    <property type="term" value="F:4 iron, 4 sulfur cluster binding"/>
    <property type="evidence" value="ECO:0007669"/>
    <property type="project" value="UniProtKB-UniRule"/>
</dbReference>
<comment type="catalytic activity">
    <reaction evidence="10">
        <text>2'-deoxyribonucleotide-(2'-deoxyribose 5'-phosphate)-2'-deoxyribonucleotide-DNA = a 3'-end 2'-deoxyribonucleotide-(2,3-dehydro-2,3-deoxyribose 5'-phosphate)-DNA + a 5'-end 5'-phospho-2'-deoxyribonucleoside-DNA + H(+)</text>
        <dbReference type="Rhea" id="RHEA:66592"/>
        <dbReference type="Rhea" id="RHEA-COMP:13180"/>
        <dbReference type="Rhea" id="RHEA-COMP:16897"/>
        <dbReference type="Rhea" id="RHEA-COMP:17067"/>
        <dbReference type="ChEBI" id="CHEBI:15378"/>
        <dbReference type="ChEBI" id="CHEBI:136412"/>
        <dbReference type="ChEBI" id="CHEBI:157695"/>
        <dbReference type="ChEBI" id="CHEBI:167181"/>
        <dbReference type="EC" id="4.2.99.18"/>
    </reaction>
</comment>
<feature type="binding site" evidence="10">
    <location>
        <position position="188"/>
    </location>
    <ligand>
        <name>[4Fe-4S] cluster</name>
        <dbReference type="ChEBI" id="CHEBI:49883"/>
    </ligand>
</feature>
<evidence type="ECO:0000256" key="8">
    <source>
        <dbReference type="ARBA" id="ARBA00023204"/>
    </source>
</evidence>
<comment type="caution">
    <text evidence="13">The sequence shown here is derived from an EMBL/GenBank/DDBJ whole genome shotgun (WGS) entry which is preliminary data.</text>
</comment>
<keyword evidence="9 10" id="KW-0326">Glycosidase</keyword>
<feature type="compositionally biased region" description="Basic residues" evidence="11">
    <location>
        <begin position="225"/>
        <end position="234"/>
    </location>
</feature>
<feature type="binding site" evidence="10">
    <location>
        <position position="198"/>
    </location>
    <ligand>
        <name>[4Fe-4S] cluster</name>
        <dbReference type="ChEBI" id="CHEBI:49883"/>
    </ligand>
</feature>
<keyword evidence="13" id="KW-0255">Endonuclease</keyword>
<dbReference type="Pfam" id="PF00730">
    <property type="entry name" value="HhH-GPD"/>
    <property type="match status" value="1"/>
</dbReference>
<evidence type="ECO:0000256" key="7">
    <source>
        <dbReference type="ARBA" id="ARBA00023014"/>
    </source>
</evidence>
<feature type="binding site" evidence="10">
    <location>
        <position position="195"/>
    </location>
    <ligand>
        <name>[4Fe-4S] cluster</name>
        <dbReference type="ChEBI" id="CHEBI:49883"/>
    </ligand>
</feature>
<dbReference type="InterPro" id="IPR004035">
    <property type="entry name" value="Endouclease-III_FeS-bd_BS"/>
</dbReference>
<dbReference type="CDD" id="cd00056">
    <property type="entry name" value="ENDO3c"/>
    <property type="match status" value="1"/>
</dbReference>
<keyword evidence="7 10" id="KW-0411">Iron-sulfur</keyword>
<dbReference type="InterPro" id="IPR011257">
    <property type="entry name" value="DNA_glycosylase"/>
</dbReference>
<dbReference type="AlphaFoldDB" id="A0A9D1H2L1"/>
<gene>
    <name evidence="10 13" type="primary">nth</name>
    <name evidence="13" type="ORF">IAA60_05735</name>
</gene>
<evidence type="ECO:0000259" key="12">
    <source>
        <dbReference type="SMART" id="SM00478"/>
    </source>
</evidence>
<keyword evidence="2 10" id="KW-0004">4Fe-4S</keyword>
<keyword evidence="6 10" id="KW-0408">Iron</keyword>
<name>A0A9D1H2L1_9FIRM</name>
<dbReference type="FunFam" id="1.10.340.30:FF:000001">
    <property type="entry name" value="Endonuclease III"/>
    <property type="match status" value="1"/>
</dbReference>
<evidence type="ECO:0000313" key="14">
    <source>
        <dbReference type="Proteomes" id="UP000824165"/>
    </source>
</evidence>
<evidence type="ECO:0000313" key="13">
    <source>
        <dbReference type="EMBL" id="HIT85390.1"/>
    </source>
</evidence>
<evidence type="ECO:0000256" key="6">
    <source>
        <dbReference type="ARBA" id="ARBA00023004"/>
    </source>
</evidence>
<evidence type="ECO:0000256" key="4">
    <source>
        <dbReference type="ARBA" id="ARBA00022763"/>
    </source>
</evidence>
<keyword evidence="5 10" id="KW-0378">Hydrolase</keyword>
<evidence type="ECO:0000256" key="5">
    <source>
        <dbReference type="ARBA" id="ARBA00022801"/>
    </source>
</evidence>
<keyword evidence="10" id="KW-0456">Lyase</keyword>
<dbReference type="Gene3D" id="1.10.1670.10">
    <property type="entry name" value="Helix-hairpin-Helix base-excision DNA repair enzymes (C-terminal)"/>
    <property type="match status" value="1"/>
</dbReference>
<comment type="cofactor">
    <cofactor evidence="10">
        <name>[4Fe-4S] cluster</name>
        <dbReference type="ChEBI" id="CHEBI:49883"/>
    </cofactor>
    <text evidence="10">Binds 1 [4Fe-4S] cluster.</text>
</comment>
<evidence type="ECO:0000256" key="3">
    <source>
        <dbReference type="ARBA" id="ARBA00022723"/>
    </source>
</evidence>
<feature type="region of interest" description="Disordered" evidence="11">
    <location>
        <begin position="209"/>
        <end position="234"/>
    </location>
</feature>
<keyword evidence="13" id="KW-0540">Nuclease</keyword>
<dbReference type="InterPro" id="IPR003265">
    <property type="entry name" value="HhH-GPD_domain"/>
</dbReference>
<dbReference type="NCBIfam" id="TIGR01083">
    <property type="entry name" value="nth"/>
    <property type="match status" value="1"/>
</dbReference>
<feature type="binding site" evidence="10">
    <location>
        <position position="204"/>
    </location>
    <ligand>
        <name>[4Fe-4S] cluster</name>
        <dbReference type="ChEBI" id="CHEBI:49883"/>
    </ligand>
</feature>
<dbReference type="SUPFAM" id="SSF48150">
    <property type="entry name" value="DNA-glycosylase"/>
    <property type="match status" value="1"/>
</dbReference>
<dbReference type="PROSITE" id="PS00764">
    <property type="entry name" value="ENDONUCLEASE_III_1"/>
    <property type="match status" value="1"/>
</dbReference>
<proteinExistence type="inferred from homology"/>
<dbReference type="GO" id="GO:0019104">
    <property type="term" value="F:DNA N-glycosylase activity"/>
    <property type="evidence" value="ECO:0007669"/>
    <property type="project" value="UniProtKB-UniRule"/>
</dbReference>
<keyword evidence="10" id="KW-0238">DNA-binding</keyword>
<dbReference type="InterPro" id="IPR023170">
    <property type="entry name" value="HhH_base_excis_C"/>
</dbReference>
<evidence type="ECO:0000256" key="9">
    <source>
        <dbReference type="ARBA" id="ARBA00023295"/>
    </source>
</evidence>
<dbReference type="GO" id="GO:0003677">
    <property type="term" value="F:DNA binding"/>
    <property type="evidence" value="ECO:0007669"/>
    <property type="project" value="UniProtKB-UniRule"/>
</dbReference>
<dbReference type="HAMAP" id="MF_00942">
    <property type="entry name" value="Nth"/>
    <property type="match status" value="1"/>
</dbReference>
<dbReference type="Proteomes" id="UP000824165">
    <property type="component" value="Unassembled WGS sequence"/>
</dbReference>
<comment type="function">
    <text evidence="10">DNA repair enzyme that has both DNA N-glycosylase activity and AP-lyase activity. The DNA N-glycosylase activity releases various damaged pyrimidines from DNA by cleaving the N-glycosidic bond, leaving an AP (apurinic/apyrimidinic) site. The AP-lyase activity cleaves the phosphodiester bond 3' to the AP site by a beta-elimination, leaving a 3'-terminal unsaturated sugar and a product with a terminal 5'-phosphate.</text>
</comment>
<comment type="similarity">
    <text evidence="1 10">Belongs to the Nth/MutY family.</text>
</comment>
<organism evidence="13 14">
    <name type="scientific">Candidatus Ornithomonoglobus intestinigallinarum</name>
    <dbReference type="NCBI Taxonomy" id="2840894"/>
    <lineage>
        <taxon>Bacteria</taxon>
        <taxon>Bacillati</taxon>
        <taxon>Bacillota</taxon>
        <taxon>Clostridia</taxon>
        <taxon>Candidatus Ornithomonoglobus</taxon>
    </lineage>
</organism>
<dbReference type="PIRSF" id="PIRSF001435">
    <property type="entry name" value="Nth"/>
    <property type="match status" value="1"/>
</dbReference>
<dbReference type="SMART" id="SM00478">
    <property type="entry name" value="ENDO3c"/>
    <property type="match status" value="1"/>
</dbReference>
<evidence type="ECO:0000256" key="2">
    <source>
        <dbReference type="ARBA" id="ARBA00022485"/>
    </source>
</evidence>
<dbReference type="Gene3D" id="1.10.340.30">
    <property type="entry name" value="Hypothetical protein, domain 2"/>
    <property type="match status" value="1"/>
</dbReference>
<reference evidence="13" key="2">
    <citation type="journal article" date="2021" name="PeerJ">
        <title>Extensive microbial diversity within the chicken gut microbiome revealed by metagenomics and culture.</title>
        <authorList>
            <person name="Gilroy R."/>
            <person name="Ravi A."/>
            <person name="Getino M."/>
            <person name="Pursley I."/>
            <person name="Horton D.L."/>
            <person name="Alikhan N.F."/>
            <person name="Baker D."/>
            <person name="Gharbi K."/>
            <person name="Hall N."/>
            <person name="Watson M."/>
            <person name="Adriaenssens E.M."/>
            <person name="Foster-Nyarko E."/>
            <person name="Jarju S."/>
            <person name="Secka A."/>
            <person name="Antonio M."/>
            <person name="Oren A."/>
            <person name="Chaudhuri R.R."/>
            <person name="La Ragione R."/>
            <person name="Hildebrand F."/>
            <person name="Pallen M.J."/>
        </authorList>
    </citation>
    <scope>NUCLEOTIDE SEQUENCE</scope>
    <source>
        <strain evidence="13">CHK181-108</strain>
    </source>
</reference>
<accession>A0A9D1H2L1</accession>
<dbReference type="GO" id="GO:0046872">
    <property type="term" value="F:metal ion binding"/>
    <property type="evidence" value="ECO:0007669"/>
    <property type="project" value="UniProtKB-KW"/>
</dbReference>
<reference evidence="13" key="1">
    <citation type="submission" date="2020-10" db="EMBL/GenBank/DDBJ databases">
        <authorList>
            <person name="Gilroy R."/>
        </authorList>
    </citation>
    <scope>NUCLEOTIDE SEQUENCE</scope>
    <source>
        <strain evidence="13">CHK181-108</strain>
    </source>
</reference>
<dbReference type="EMBL" id="DVLU01000054">
    <property type="protein sequence ID" value="HIT85390.1"/>
    <property type="molecule type" value="Genomic_DNA"/>
</dbReference>
<dbReference type="PANTHER" id="PTHR10359:SF18">
    <property type="entry name" value="ENDONUCLEASE III"/>
    <property type="match status" value="1"/>
</dbReference>